<protein>
    <submittedName>
        <fullName evidence="8">Cold shock protein of CSP family</fullName>
    </submittedName>
</protein>
<keyword evidence="3" id="KW-0805">Transcription regulation</keyword>
<organism evidence="8">
    <name type="scientific">hydrothermal vent metagenome</name>
    <dbReference type="NCBI Taxonomy" id="652676"/>
    <lineage>
        <taxon>unclassified sequences</taxon>
        <taxon>metagenomes</taxon>
        <taxon>ecological metagenomes</taxon>
    </lineage>
</organism>
<dbReference type="PRINTS" id="PR00050">
    <property type="entry name" value="COLDSHOCK"/>
</dbReference>
<evidence type="ECO:0000256" key="2">
    <source>
        <dbReference type="ARBA" id="ARBA00022490"/>
    </source>
</evidence>
<dbReference type="InterPro" id="IPR019844">
    <property type="entry name" value="CSD_CS"/>
</dbReference>
<dbReference type="PROSITE" id="PS00352">
    <property type="entry name" value="CSD_1"/>
    <property type="match status" value="1"/>
</dbReference>
<comment type="subcellular location">
    <subcellularLocation>
        <location evidence="1">Cytoplasm</location>
    </subcellularLocation>
</comment>
<evidence type="ECO:0000313" key="8">
    <source>
        <dbReference type="EMBL" id="VAW92238.1"/>
    </source>
</evidence>
<proteinExistence type="predicted"/>
<reference evidence="8" key="1">
    <citation type="submission" date="2018-06" db="EMBL/GenBank/DDBJ databases">
        <authorList>
            <person name="Zhirakovskaya E."/>
        </authorList>
    </citation>
    <scope>NUCLEOTIDE SEQUENCE</scope>
</reference>
<evidence type="ECO:0000256" key="3">
    <source>
        <dbReference type="ARBA" id="ARBA00023015"/>
    </source>
</evidence>
<dbReference type="EMBL" id="UOFT01000023">
    <property type="protein sequence ID" value="VAW92238.1"/>
    <property type="molecule type" value="Genomic_DNA"/>
</dbReference>
<sequence length="68" mass="7613">MISGKVKWFNNSKGFGFISPDEGEMDIFVHFSTIKSEGYKSLKEGQSVTYEAEEGPKGWHAVQVEIAQ</sequence>
<dbReference type="GO" id="GO:0003677">
    <property type="term" value="F:DNA binding"/>
    <property type="evidence" value="ECO:0007669"/>
    <property type="project" value="UniProtKB-KW"/>
</dbReference>
<dbReference type="InterPro" id="IPR011129">
    <property type="entry name" value="CSD"/>
</dbReference>
<name>A0A3B0ZFI3_9ZZZZ</name>
<dbReference type="GO" id="GO:0005737">
    <property type="term" value="C:cytoplasm"/>
    <property type="evidence" value="ECO:0007669"/>
    <property type="project" value="UniProtKB-SubCell"/>
</dbReference>
<evidence type="ECO:0000256" key="1">
    <source>
        <dbReference type="ARBA" id="ARBA00004496"/>
    </source>
</evidence>
<evidence type="ECO:0000256" key="6">
    <source>
        <dbReference type="ARBA" id="ARBA00023163"/>
    </source>
</evidence>
<feature type="domain" description="CSD" evidence="7">
    <location>
        <begin position="1"/>
        <end position="66"/>
    </location>
</feature>
<dbReference type="PANTHER" id="PTHR46565:SF20">
    <property type="entry name" value="COLD SHOCK DOMAIN-CONTAINING PROTEIN 4"/>
    <property type="match status" value="1"/>
</dbReference>
<dbReference type="FunFam" id="2.40.50.140:FF:000006">
    <property type="entry name" value="Cold shock protein CspC"/>
    <property type="match status" value="1"/>
</dbReference>
<dbReference type="SMART" id="SM00357">
    <property type="entry name" value="CSP"/>
    <property type="match status" value="1"/>
</dbReference>
<dbReference type="PIRSF" id="PIRSF002599">
    <property type="entry name" value="Cold_shock_A"/>
    <property type="match status" value="1"/>
</dbReference>
<keyword evidence="4" id="KW-0238">DNA-binding</keyword>
<dbReference type="CDD" id="cd04458">
    <property type="entry name" value="CSP_CDS"/>
    <property type="match status" value="1"/>
</dbReference>
<dbReference type="Gene3D" id="2.40.50.140">
    <property type="entry name" value="Nucleic acid-binding proteins"/>
    <property type="match status" value="1"/>
</dbReference>
<evidence type="ECO:0000256" key="5">
    <source>
        <dbReference type="ARBA" id="ARBA00023159"/>
    </source>
</evidence>
<keyword evidence="5" id="KW-0010">Activator</keyword>
<dbReference type="PROSITE" id="PS51857">
    <property type="entry name" value="CSD_2"/>
    <property type="match status" value="1"/>
</dbReference>
<dbReference type="InterPro" id="IPR002059">
    <property type="entry name" value="CSP_DNA-bd"/>
</dbReference>
<keyword evidence="2" id="KW-0963">Cytoplasm</keyword>
<dbReference type="InterPro" id="IPR012340">
    <property type="entry name" value="NA-bd_OB-fold"/>
</dbReference>
<gene>
    <name evidence="8" type="ORF">MNBD_GAMMA23-277</name>
</gene>
<accession>A0A3B0ZFI3</accession>
<keyword evidence="6" id="KW-0804">Transcription</keyword>
<dbReference type="AlphaFoldDB" id="A0A3B0ZFI3"/>
<dbReference type="Pfam" id="PF00313">
    <property type="entry name" value="CSD"/>
    <property type="match status" value="1"/>
</dbReference>
<dbReference type="SUPFAM" id="SSF50249">
    <property type="entry name" value="Nucleic acid-binding proteins"/>
    <property type="match status" value="1"/>
</dbReference>
<evidence type="ECO:0000259" key="7">
    <source>
        <dbReference type="PROSITE" id="PS51857"/>
    </source>
</evidence>
<dbReference type="PANTHER" id="PTHR46565">
    <property type="entry name" value="COLD SHOCK DOMAIN PROTEIN 2"/>
    <property type="match status" value="1"/>
</dbReference>
<dbReference type="InterPro" id="IPR012156">
    <property type="entry name" value="Cold_shock_CspA"/>
</dbReference>
<evidence type="ECO:0000256" key="4">
    <source>
        <dbReference type="ARBA" id="ARBA00023125"/>
    </source>
</evidence>